<proteinExistence type="inferred from homology"/>
<organism evidence="9 10">
    <name type="scientific">Candidatus Roizmanbacteria bacterium RIFCSPHIGHO2_02_FULL_40_9</name>
    <dbReference type="NCBI Taxonomy" id="1802042"/>
    <lineage>
        <taxon>Bacteria</taxon>
        <taxon>Candidatus Roizmaniibacteriota</taxon>
    </lineage>
</organism>
<dbReference type="Gene3D" id="3.30.1440.10">
    <property type="match status" value="1"/>
</dbReference>
<keyword evidence="5" id="KW-0820">tRNA-binding</keyword>
<comment type="function">
    <text evidence="5">This is 1 of the proteins that bind and probably mediate the attachment of the 5S RNA into the large ribosomal subunit, where it forms part of the central protuberance. In the 70S ribosome it contacts protein S13 of the 30S subunit (bridge B1b), connecting the 2 subunits; this bridge is implicated in subunit movement. Contacts the P site tRNA; the 5S rRNA and some of its associated proteins might help stabilize positioning of ribosome-bound tRNAs.</text>
</comment>
<dbReference type="Proteomes" id="UP000177027">
    <property type="component" value="Unassembled WGS sequence"/>
</dbReference>
<dbReference type="Pfam" id="PF00673">
    <property type="entry name" value="Ribosomal_L5_C"/>
    <property type="match status" value="1"/>
</dbReference>
<dbReference type="GO" id="GO:1990904">
    <property type="term" value="C:ribonucleoprotein complex"/>
    <property type="evidence" value="ECO:0007669"/>
    <property type="project" value="UniProtKB-KW"/>
</dbReference>
<keyword evidence="2 5" id="KW-0689">Ribosomal protein</keyword>
<evidence type="ECO:0000313" key="9">
    <source>
        <dbReference type="EMBL" id="OGK28674.1"/>
    </source>
</evidence>
<dbReference type="GO" id="GO:0005840">
    <property type="term" value="C:ribosome"/>
    <property type="evidence" value="ECO:0007669"/>
    <property type="project" value="UniProtKB-KW"/>
</dbReference>
<dbReference type="EMBL" id="MFZS01000033">
    <property type="protein sequence ID" value="OGK28674.1"/>
    <property type="molecule type" value="Genomic_DNA"/>
</dbReference>
<name>A0A1F7HCF6_9BACT</name>
<evidence type="ECO:0000256" key="6">
    <source>
        <dbReference type="RuleBase" id="RU003930"/>
    </source>
</evidence>
<dbReference type="InterPro" id="IPR031310">
    <property type="entry name" value="Ribosomal_uL5_N"/>
</dbReference>
<dbReference type="InterPro" id="IPR020929">
    <property type="entry name" value="Ribosomal_uL5_CS"/>
</dbReference>
<dbReference type="PROSITE" id="PS00358">
    <property type="entry name" value="RIBOSOMAL_L5"/>
    <property type="match status" value="1"/>
</dbReference>
<evidence type="ECO:0000256" key="3">
    <source>
        <dbReference type="ARBA" id="ARBA00023274"/>
    </source>
</evidence>
<dbReference type="InterPro" id="IPR031309">
    <property type="entry name" value="Ribosomal_uL5_C"/>
</dbReference>
<dbReference type="GO" id="GO:0000049">
    <property type="term" value="F:tRNA binding"/>
    <property type="evidence" value="ECO:0007669"/>
    <property type="project" value="UniProtKB-UniRule"/>
</dbReference>
<dbReference type="InterPro" id="IPR002132">
    <property type="entry name" value="Ribosomal_uL5"/>
</dbReference>
<dbReference type="InterPro" id="IPR022803">
    <property type="entry name" value="Ribosomal_uL5_dom_sf"/>
</dbReference>
<sequence length="180" mass="20356">MKFKEHYQKEIVGELKKELGLNNVYAVPQVKKVIINVGCGEAAADKKIIERVVGDITLISGQKAMITKARNSVSAFKIRKGLPIGVKVTLRGKRMYNFLEKLFKIVFPRIRDFKGIPVKNFDGQGNLNIGLSDQTLFPEIEYDKIDKIRGLEITIVTTARVDDHAQKLLEKLGLVFEKEK</sequence>
<dbReference type="HAMAP" id="MF_01333_B">
    <property type="entry name" value="Ribosomal_uL5_B"/>
    <property type="match status" value="1"/>
</dbReference>
<comment type="caution">
    <text evidence="9">The sequence shown here is derived from an EMBL/GenBank/DDBJ whole genome shotgun (WGS) entry which is preliminary data.</text>
</comment>
<evidence type="ECO:0000259" key="8">
    <source>
        <dbReference type="Pfam" id="PF00673"/>
    </source>
</evidence>
<feature type="domain" description="Large ribosomal subunit protein uL5 N-terminal" evidence="7">
    <location>
        <begin position="23"/>
        <end position="79"/>
    </location>
</feature>
<dbReference type="PANTHER" id="PTHR11994">
    <property type="entry name" value="60S RIBOSOMAL PROTEIN L11-RELATED"/>
    <property type="match status" value="1"/>
</dbReference>
<comment type="subunit">
    <text evidence="5">Part of the 50S ribosomal subunit; part of the 5S rRNA/L5/L18/L25 subcomplex. Contacts the 5S rRNA and the P site tRNA. Forms a bridge to the 30S subunit in the 70S ribosome.</text>
</comment>
<evidence type="ECO:0000256" key="2">
    <source>
        <dbReference type="ARBA" id="ARBA00022980"/>
    </source>
</evidence>
<dbReference type="GO" id="GO:0003735">
    <property type="term" value="F:structural constituent of ribosome"/>
    <property type="evidence" value="ECO:0007669"/>
    <property type="project" value="InterPro"/>
</dbReference>
<evidence type="ECO:0000256" key="5">
    <source>
        <dbReference type="HAMAP-Rule" id="MF_01333"/>
    </source>
</evidence>
<dbReference type="FunFam" id="3.30.1440.10:FF:000001">
    <property type="entry name" value="50S ribosomal protein L5"/>
    <property type="match status" value="1"/>
</dbReference>
<keyword evidence="5" id="KW-0699">rRNA-binding</keyword>
<evidence type="ECO:0000256" key="1">
    <source>
        <dbReference type="ARBA" id="ARBA00008553"/>
    </source>
</evidence>
<gene>
    <name evidence="5" type="primary">rplE</name>
    <name evidence="9" type="ORF">A3D06_01665</name>
</gene>
<dbReference type="PIRSF" id="PIRSF002161">
    <property type="entry name" value="Ribosomal_L5"/>
    <property type="match status" value="1"/>
</dbReference>
<comment type="similarity">
    <text evidence="1 5 6">Belongs to the universal ribosomal protein uL5 family.</text>
</comment>
<dbReference type="GO" id="GO:0019843">
    <property type="term" value="F:rRNA binding"/>
    <property type="evidence" value="ECO:0007669"/>
    <property type="project" value="UniProtKB-UniRule"/>
</dbReference>
<evidence type="ECO:0000313" key="10">
    <source>
        <dbReference type="Proteomes" id="UP000177027"/>
    </source>
</evidence>
<dbReference type="NCBIfam" id="NF000585">
    <property type="entry name" value="PRK00010.1"/>
    <property type="match status" value="1"/>
</dbReference>
<accession>A0A1F7HCF6</accession>
<feature type="domain" description="Large ribosomal subunit protein uL5 C-terminal" evidence="8">
    <location>
        <begin position="83"/>
        <end position="176"/>
    </location>
</feature>
<keyword evidence="3 5" id="KW-0687">Ribonucleoprotein</keyword>
<dbReference type="GO" id="GO:0006412">
    <property type="term" value="P:translation"/>
    <property type="evidence" value="ECO:0007669"/>
    <property type="project" value="UniProtKB-UniRule"/>
</dbReference>
<dbReference type="AlphaFoldDB" id="A0A1F7HCF6"/>
<dbReference type="InterPro" id="IPR020930">
    <property type="entry name" value="Ribosomal_uL5_bac-type"/>
</dbReference>
<dbReference type="Pfam" id="PF00281">
    <property type="entry name" value="Ribosomal_L5"/>
    <property type="match status" value="1"/>
</dbReference>
<keyword evidence="5" id="KW-0694">RNA-binding</keyword>
<reference evidence="9 10" key="1">
    <citation type="journal article" date="2016" name="Nat. Commun.">
        <title>Thousands of microbial genomes shed light on interconnected biogeochemical processes in an aquifer system.</title>
        <authorList>
            <person name="Anantharaman K."/>
            <person name="Brown C.T."/>
            <person name="Hug L.A."/>
            <person name="Sharon I."/>
            <person name="Castelle C.J."/>
            <person name="Probst A.J."/>
            <person name="Thomas B.C."/>
            <person name="Singh A."/>
            <person name="Wilkins M.J."/>
            <person name="Karaoz U."/>
            <person name="Brodie E.L."/>
            <person name="Williams K.H."/>
            <person name="Hubbard S.S."/>
            <person name="Banfield J.F."/>
        </authorList>
    </citation>
    <scope>NUCLEOTIDE SEQUENCE [LARGE SCALE GENOMIC DNA]</scope>
</reference>
<evidence type="ECO:0000256" key="4">
    <source>
        <dbReference type="ARBA" id="ARBA00035245"/>
    </source>
</evidence>
<dbReference type="SUPFAM" id="SSF55282">
    <property type="entry name" value="RL5-like"/>
    <property type="match status" value="1"/>
</dbReference>
<evidence type="ECO:0000259" key="7">
    <source>
        <dbReference type="Pfam" id="PF00281"/>
    </source>
</evidence>
<protein>
    <recommendedName>
        <fullName evidence="4 5">Large ribosomal subunit protein uL5</fullName>
    </recommendedName>
</protein>